<dbReference type="PROSITE" id="PS50918">
    <property type="entry name" value="WWE"/>
    <property type="match status" value="1"/>
</dbReference>
<dbReference type="Pfam" id="PF23464">
    <property type="entry name" value="WWE_3"/>
    <property type="match status" value="1"/>
</dbReference>
<feature type="compositionally biased region" description="Polar residues" evidence="1">
    <location>
        <begin position="398"/>
        <end position="423"/>
    </location>
</feature>
<dbReference type="Proteomes" id="UP000051574">
    <property type="component" value="Unassembled WGS sequence"/>
</dbReference>
<feature type="compositionally biased region" description="Polar residues" evidence="1">
    <location>
        <begin position="438"/>
        <end position="449"/>
    </location>
</feature>
<evidence type="ECO:0000259" key="2">
    <source>
        <dbReference type="PROSITE" id="PS50918"/>
    </source>
</evidence>
<organism evidence="3 4">
    <name type="scientific">Oryctes borbonicus</name>
    <dbReference type="NCBI Taxonomy" id="1629725"/>
    <lineage>
        <taxon>Eukaryota</taxon>
        <taxon>Metazoa</taxon>
        <taxon>Ecdysozoa</taxon>
        <taxon>Arthropoda</taxon>
        <taxon>Hexapoda</taxon>
        <taxon>Insecta</taxon>
        <taxon>Pterygota</taxon>
        <taxon>Neoptera</taxon>
        <taxon>Endopterygota</taxon>
        <taxon>Coleoptera</taxon>
        <taxon>Polyphaga</taxon>
        <taxon>Scarabaeiformia</taxon>
        <taxon>Scarabaeidae</taxon>
        <taxon>Dynastinae</taxon>
        <taxon>Oryctes</taxon>
    </lineage>
</organism>
<keyword evidence="4" id="KW-1185">Reference proteome</keyword>
<evidence type="ECO:0000313" key="4">
    <source>
        <dbReference type="Proteomes" id="UP000051574"/>
    </source>
</evidence>
<feature type="region of interest" description="Disordered" evidence="1">
    <location>
        <begin position="29"/>
        <end position="106"/>
    </location>
</feature>
<comment type="caution">
    <text evidence="3">The sequence shown here is derived from an EMBL/GenBank/DDBJ whole genome shotgun (WGS) entry which is preliminary data.</text>
</comment>
<sequence length="887" mass="97564">MSSNDPRRNINNLLFRPNNSIDDEQPAFFFYSQPEPPQSTSTSLANTSGLNTTPYQFSDVNQSNNWEQTNLPPIPNSLRQSITPPNQSSVPVPSAPPLHRSPPTGGVSLKSTLPEPVPSVILFSNTGNFKPLAPETALTISTYSSGITSSKPTTSEVQSIPLFPSSIFSHTTHSLPLFTPESVPQVSAKQSVPLFNPKDTSQTSVQQSVPLFTPGDISHNSTQKSLPLFAPESASQTTTQRLFTPHPISLAKPPTSNFQPQTTPPKSVAVEAEQIPLFPASALSAQPVASNSGSPIPFFASRGSSTSAVGVESAQKLPFTDSAPVEFAPPIPLFSPGDLPPKVGTNPASATGPTNTYRRIGLKRPVYAPIPGLQGQAATNTGQPSQLSSLADYFSSATTPLTSQHTTPKHINQSDSSQTNSPFLSPVTEPPLLPSGEDLSSGQFSSSVMPSMAANDGQIASGPMYSNDGRLSTAGTSSNTTYSPPKCHWFYKKELETRAIWEPFSTHDSANLEKNFTSPDLTPEKNIPTDGGRFDVNILRRQRTSVYWNSKPSEVRRCSWFHKSNIEHKYVPFEENIATQLEEEYKQAMESNIWHRKVQLSSGDSVMFHTPDVLVLFTSNQLAAAIDNMQENQLRQKVVKRGIDEQLIDEGEPEQIDHLLFMVHGIGSGCDLKFRSVEEVVDDFRNVALQLIRTHYRSSCEKKMVHRVEILPISWHNKLHSEDTGIDNKLKSITLDSIPKLREFTNDTLLDILFYTSPFYGQTIISSVGTELNRIYDLFKQRNPDFKGEISLAGHSLGSLILFDILCNQTPAPKEIETIPDENDEMPHTSSKPHPMNRRMSRRISYMVGSRGTGQAQIHYPILNFQPVTFFALGSPIGKLCLKAWIL</sequence>
<dbReference type="PANTHER" id="PTHR23509">
    <property type="entry name" value="PA-PL1 PHOSPHOLIPASE FAMILY"/>
    <property type="match status" value="1"/>
</dbReference>
<feature type="compositionally biased region" description="Polar residues" evidence="1">
    <location>
        <begin position="44"/>
        <end position="91"/>
    </location>
</feature>
<dbReference type="InterPro" id="IPR004170">
    <property type="entry name" value="WWE_dom"/>
</dbReference>
<accession>A0A0T6B553</accession>
<dbReference type="AlphaFoldDB" id="A0A0T6B553"/>
<name>A0A0T6B553_9SCAR</name>
<feature type="compositionally biased region" description="Polar residues" evidence="1">
    <location>
        <begin position="469"/>
        <end position="481"/>
    </location>
</feature>
<dbReference type="Pfam" id="PF02825">
    <property type="entry name" value="WWE"/>
    <property type="match status" value="1"/>
</dbReference>
<dbReference type="GO" id="GO:0004620">
    <property type="term" value="F:phospholipase activity"/>
    <property type="evidence" value="ECO:0007669"/>
    <property type="project" value="TreeGrafter"/>
</dbReference>
<dbReference type="PANTHER" id="PTHR23509:SF10">
    <property type="entry name" value="LD21067P"/>
    <property type="match status" value="1"/>
</dbReference>
<dbReference type="EMBL" id="LJIG01009741">
    <property type="protein sequence ID" value="KRT82473.1"/>
    <property type="molecule type" value="Genomic_DNA"/>
</dbReference>
<feature type="region of interest" description="Disordered" evidence="1">
    <location>
        <begin position="817"/>
        <end position="837"/>
    </location>
</feature>
<proteinExistence type="predicted"/>
<evidence type="ECO:0000313" key="3">
    <source>
        <dbReference type="EMBL" id="KRT82473.1"/>
    </source>
</evidence>
<gene>
    <name evidence="3" type="ORF">AMK59_4744</name>
</gene>
<dbReference type="OrthoDB" id="69269at2759"/>
<reference evidence="3 4" key="1">
    <citation type="submission" date="2015-09" db="EMBL/GenBank/DDBJ databases">
        <title>Draft genome of the scarab beetle Oryctes borbonicus.</title>
        <authorList>
            <person name="Meyer J.M."/>
            <person name="Markov G.V."/>
            <person name="Baskaran P."/>
            <person name="Herrmann M."/>
            <person name="Sommer R.J."/>
            <person name="Roedelsperger C."/>
        </authorList>
    </citation>
    <scope>NUCLEOTIDE SEQUENCE [LARGE SCALE GENOMIC DNA]</scope>
    <source>
        <strain evidence="3">OB123</strain>
        <tissue evidence="3">Whole animal</tissue>
    </source>
</reference>
<feature type="region of interest" description="Disordered" evidence="1">
    <location>
        <begin position="398"/>
        <end position="481"/>
    </location>
</feature>
<dbReference type="GO" id="GO:0030134">
    <property type="term" value="C:COPII-coated ER to Golgi transport vesicle"/>
    <property type="evidence" value="ECO:0007669"/>
    <property type="project" value="TreeGrafter"/>
</dbReference>
<evidence type="ECO:0000256" key="1">
    <source>
        <dbReference type="SAM" id="MobiDB-lite"/>
    </source>
</evidence>
<dbReference type="InterPro" id="IPR058055">
    <property type="entry name" value="PA-PLA1"/>
</dbReference>
<feature type="domain" description="WWE" evidence="2">
    <location>
        <begin position="475"/>
        <end position="557"/>
    </location>
</feature>
<dbReference type="InterPro" id="IPR057825">
    <property type="entry name" value="WWE_SEC23-DDH2"/>
</dbReference>
<protein>
    <recommendedName>
        <fullName evidence="2">WWE domain-containing protein</fullName>
    </recommendedName>
</protein>